<keyword evidence="5 9" id="KW-1133">Transmembrane helix</keyword>
<proteinExistence type="inferred from homology"/>
<evidence type="ECO:0000256" key="3">
    <source>
        <dbReference type="ARBA" id="ARBA00022448"/>
    </source>
</evidence>
<evidence type="ECO:0000256" key="1">
    <source>
        <dbReference type="ARBA" id="ARBA00004141"/>
    </source>
</evidence>
<keyword evidence="6" id="KW-0406">Ion transport</keyword>
<dbReference type="InterPro" id="IPR003280">
    <property type="entry name" value="2pore_dom_K_chnl"/>
</dbReference>
<evidence type="ECO:0000256" key="7">
    <source>
        <dbReference type="ARBA" id="ARBA00023136"/>
    </source>
</evidence>
<feature type="domain" description="Potassium channel" evidence="10">
    <location>
        <begin position="45"/>
        <end position="123"/>
    </location>
</feature>
<organism evidence="11 12">
    <name type="scientific">Microthlaspi erraticum</name>
    <dbReference type="NCBI Taxonomy" id="1685480"/>
    <lineage>
        <taxon>Eukaryota</taxon>
        <taxon>Viridiplantae</taxon>
        <taxon>Streptophyta</taxon>
        <taxon>Embryophyta</taxon>
        <taxon>Tracheophyta</taxon>
        <taxon>Spermatophyta</taxon>
        <taxon>Magnoliopsida</taxon>
        <taxon>eudicotyledons</taxon>
        <taxon>Gunneridae</taxon>
        <taxon>Pentapetalae</taxon>
        <taxon>rosids</taxon>
        <taxon>malvids</taxon>
        <taxon>Brassicales</taxon>
        <taxon>Brassicaceae</taxon>
        <taxon>Coluteocarpeae</taxon>
        <taxon>Microthlaspi</taxon>
    </lineage>
</organism>
<feature type="transmembrane region" description="Helical" evidence="9">
    <location>
        <begin position="215"/>
        <end position="240"/>
    </location>
</feature>
<keyword evidence="8" id="KW-0407">Ion channel</keyword>
<evidence type="ECO:0000259" key="10">
    <source>
        <dbReference type="Pfam" id="PF07885"/>
    </source>
</evidence>
<keyword evidence="7 9" id="KW-0472">Membrane</keyword>
<keyword evidence="4 9" id="KW-0812">Transmembrane</keyword>
<gene>
    <name evidence="11" type="ORF">MERR_LOCUS43423</name>
</gene>
<comment type="similarity">
    <text evidence="2">Belongs to the two pore domain potassium channel (TC 1.A.1.7) family.</text>
</comment>
<keyword evidence="3" id="KW-0813">Transport</keyword>
<evidence type="ECO:0000256" key="8">
    <source>
        <dbReference type="ARBA" id="ARBA00023303"/>
    </source>
</evidence>
<comment type="subcellular location">
    <subcellularLocation>
        <location evidence="1">Membrane</location>
        <topology evidence="1">Multi-pass membrane protein</topology>
    </subcellularLocation>
</comment>
<feature type="transmembrane region" description="Helical" evidence="9">
    <location>
        <begin position="167"/>
        <end position="186"/>
    </location>
</feature>
<dbReference type="GO" id="GO:0030322">
    <property type="term" value="P:stabilization of membrane potential"/>
    <property type="evidence" value="ECO:0007669"/>
    <property type="project" value="TreeGrafter"/>
</dbReference>
<evidence type="ECO:0000256" key="4">
    <source>
        <dbReference type="ARBA" id="ARBA00022692"/>
    </source>
</evidence>
<protein>
    <recommendedName>
        <fullName evidence="10">Potassium channel domain-containing protein</fullName>
    </recommendedName>
</protein>
<dbReference type="PRINTS" id="PR01333">
    <property type="entry name" value="2POREKCHANEL"/>
</dbReference>
<reference evidence="11" key="1">
    <citation type="submission" date="2020-01" db="EMBL/GenBank/DDBJ databases">
        <authorList>
            <person name="Mishra B."/>
        </authorList>
    </citation>
    <scope>NUCLEOTIDE SEQUENCE [LARGE SCALE GENOMIC DNA]</scope>
</reference>
<dbReference type="GO" id="GO:0009705">
    <property type="term" value="C:plant-type vacuole membrane"/>
    <property type="evidence" value="ECO:0007669"/>
    <property type="project" value="TreeGrafter"/>
</dbReference>
<dbReference type="AlphaFoldDB" id="A0A6D2KH48"/>
<evidence type="ECO:0000256" key="9">
    <source>
        <dbReference type="SAM" id="Phobius"/>
    </source>
</evidence>
<evidence type="ECO:0000256" key="6">
    <source>
        <dbReference type="ARBA" id="ARBA00023065"/>
    </source>
</evidence>
<feature type="domain" description="Potassium channel" evidence="10">
    <location>
        <begin position="174"/>
        <end position="241"/>
    </location>
</feature>
<dbReference type="Gene3D" id="1.10.287.70">
    <property type="match status" value="2"/>
</dbReference>
<evidence type="ECO:0000313" key="11">
    <source>
        <dbReference type="EMBL" id="CAA7056187.1"/>
    </source>
</evidence>
<feature type="transmembrane region" description="Helical" evidence="9">
    <location>
        <begin position="39"/>
        <end position="60"/>
    </location>
</feature>
<evidence type="ECO:0000256" key="2">
    <source>
        <dbReference type="ARBA" id="ARBA00010159"/>
    </source>
</evidence>
<name>A0A6D2KH48_9BRAS</name>
<dbReference type="PANTHER" id="PTHR11003">
    <property type="entry name" value="POTASSIUM CHANNEL, SUBFAMILY K"/>
    <property type="match status" value="1"/>
</dbReference>
<dbReference type="InterPro" id="IPR013099">
    <property type="entry name" value="K_chnl_dom"/>
</dbReference>
<dbReference type="Pfam" id="PF07885">
    <property type="entry name" value="Ion_trans_2"/>
    <property type="match status" value="2"/>
</dbReference>
<accession>A0A6D2KH48</accession>
<dbReference type="EMBL" id="CACVBM020001629">
    <property type="protein sequence ID" value="CAA7056187.1"/>
    <property type="molecule type" value="Genomic_DNA"/>
</dbReference>
<comment type="caution">
    <text evidence="11">The sequence shown here is derived from an EMBL/GenBank/DDBJ whole genome shotgun (WGS) entry which is preliminary data.</text>
</comment>
<keyword evidence="12" id="KW-1185">Reference proteome</keyword>
<feature type="transmembrane region" description="Helical" evidence="9">
    <location>
        <begin position="101"/>
        <end position="118"/>
    </location>
</feature>
<dbReference type="PANTHER" id="PTHR11003:SF268">
    <property type="entry name" value="TWO-PORE POTASSIUM CHANNEL 4-RELATED"/>
    <property type="match status" value="1"/>
</dbReference>
<sequence length="256" mass="28424">MANENSLDATLLSQQSAPPIEPSPEVPSATAAVSKPKSIILLAIILLCVYLIVGVLMYTLLRKQFSGDGTNLFVDALYFSIVTMCTVGYGDIVPLTLTTKILTIVLVTIGVLFLDFLLNRVVNHVLDLQEKAILARIKTPCSRNRAFRDHIVDVVNGRIRIKWKLRLAFCGVFFCVGVGTLFLCLYEKLDFVDSVYLSVISVTTVGYGDKTFKTLIGRVFAVFWLLFSSIAMASLFFYFAEKRIDGAIMKLPTTTR</sequence>
<dbReference type="SUPFAM" id="SSF81324">
    <property type="entry name" value="Voltage-gated potassium channels"/>
    <property type="match status" value="2"/>
</dbReference>
<dbReference type="GO" id="GO:0022841">
    <property type="term" value="F:potassium ion leak channel activity"/>
    <property type="evidence" value="ECO:0007669"/>
    <property type="project" value="TreeGrafter"/>
</dbReference>
<dbReference type="Proteomes" id="UP000467841">
    <property type="component" value="Unassembled WGS sequence"/>
</dbReference>
<dbReference type="GO" id="GO:0005886">
    <property type="term" value="C:plasma membrane"/>
    <property type="evidence" value="ECO:0007669"/>
    <property type="project" value="TreeGrafter"/>
</dbReference>
<dbReference type="GO" id="GO:0015271">
    <property type="term" value="F:outward rectifier potassium channel activity"/>
    <property type="evidence" value="ECO:0007669"/>
    <property type="project" value="TreeGrafter"/>
</dbReference>
<evidence type="ECO:0000313" key="12">
    <source>
        <dbReference type="Proteomes" id="UP000467841"/>
    </source>
</evidence>
<dbReference type="OrthoDB" id="415460at2759"/>
<evidence type="ECO:0000256" key="5">
    <source>
        <dbReference type="ARBA" id="ARBA00022989"/>
    </source>
</evidence>